<name>A0ACC1HHU7_9FUNG</name>
<evidence type="ECO:0000313" key="2">
    <source>
        <dbReference type="Proteomes" id="UP001145114"/>
    </source>
</evidence>
<comment type="caution">
    <text evidence="1">The sequence shown here is derived from an EMBL/GenBank/DDBJ whole genome shotgun (WGS) entry which is preliminary data.</text>
</comment>
<dbReference type="EMBL" id="JAMZIH010005756">
    <property type="protein sequence ID" value="KAJ1674693.1"/>
    <property type="molecule type" value="Genomic_DNA"/>
</dbReference>
<reference evidence="1" key="1">
    <citation type="submission" date="2022-06" db="EMBL/GenBank/DDBJ databases">
        <title>Phylogenomic reconstructions and comparative analyses of Kickxellomycotina fungi.</title>
        <authorList>
            <person name="Reynolds N.K."/>
            <person name="Stajich J.E."/>
            <person name="Barry K."/>
            <person name="Grigoriev I.V."/>
            <person name="Crous P."/>
            <person name="Smith M.E."/>
        </authorList>
    </citation>
    <scope>NUCLEOTIDE SEQUENCE</scope>
    <source>
        <strain evidence="1">RSA 2271</strain>
    </source>
</reference>
<sequence>MDAIVFQVVDNKPVIYTRGSCPGISDKCLKESIIKTYHDIWEDKYPGWSEPENPYNIDYTVVKERIDELVKVGIKEAYTENKVLYTEFIRDDSNNTSNTESDNAEKKDKDSNNLALKFDCSEAVVNAVAKPFMDKCMKMIVELLKNTPSEVALGLERVVFTGEDKQLIPFVKECLKYASVCRVRCLDKHSVIEEAQHYEGLELIGSTTTESQVKEWVEFENQKYSIVQDNQPRIFSGYTHKYDNENSIDIRMNLHSFVQPKLAGRPNQFTLKRDTPKPSHSKKGATASKLRKKPGINTQEGLAEADNTA</sequence>
<dbReference type="Proteomes" id="UP001145114">
    <property type="component" value="Unassembled WGS sequence"/>
</dbReference>
<gene>
    <name evidence="1" type="ORF">EV182_002760</name>
</gene>
<organism evidence="1 2">
    <name type="scientific">Spiromyces aspiralis</name>
    <dbReference type="NCBI Taxonomy" id="68401"/>
    <lineage>
        <taxon>Eukaryota</taxon>
        <taxon>Fungi</taxon>
        <taxon>Fungi incertae sedis</taxon>
        <taxon>Zoopagomycota</taxon>
        <taxon>Kickxellomycotina</taxon>
        <taxon>Kickxellomycetes</taxon>
        <taxon>Kickxellales</taxon>
        <taxon>Kickxellaceae</taxon>
        <taxon>Spiromyces</taxon>
    </lineage>
</organism>
<proteinExistence type="predicted"/>
<evidence type="ECO:0000313" key="1">
    <source>
        <dbReference type="EMBL" id="KAJ1674693.1"/>
    </source>
</evidence>
<keyword evidence="2" id="KW-1185">Reference proteome</keyword>
<protein>
    <submittedName>
        <fullName evidence="1">Uncharacterized protein</fullName>
    </submittedName>
</protein>
<accession>A0ACC1HHU7</accession>